<dbReference type="KEGG" id="gra:105788172"/>
<dbReference type="OrthoDB" id="987171at2759"/>
<evidence type="ECO:0000313" key="3">
    <source>
        <dbReference type="EMBL" id="KJB18922.1"/>
    </source>
</evidence>
<feature type="compositionally biased region" description="Low complexity" evidence="2">
    <location>
        <begin position="18"/>
        <end position="27"/>
    </location>
</feature>
<keyword evidence="4" id="KW-1185">Reference proteome</keyword>
<organism evidence="3 4">
    <name type="scientific">Gossypium raimondii</name>
    <name type="common">Peruvian cotton</name>
    <name type="synonym">Gossypium klotzschianum subsp. raimondii</name>
    <dbReference type="NCBI Taxonomy" id="29730"/>
    <lineage>
        <taxon>Eukaryota</taxon>
        <taxon>Viridiplantae</taxon>
        <taxon>Streptophyta</taxon>
        <taxon>Embryophyta</taxon>
        <taxon>Tracheophyta</taxon>
        <taxon>Spermatophyta</taxon>
        <taxon>Magnoliopsida</taxon>
        <taxon>eudicotyledons</taxon>
        <taxon>Gunneridae</taxon>
        <taxon>Pentapetalae</taxon>
        <taxon>rosids</taxon>
        <taxon>malvids</taxon>
        <taxon>Malvales</taxon>
        <taxon>Malvaceae</taxon>
        <taxon>Malvoideae</taxon>
        <taxon>Gossypium</taxon>
    </lineage>
</organism>
<gene>
    <name evidence="3" type="ORF">B456_003G075000</name>
</gene>
<name>A0A0D2MKL3_GOSRA</name>
<reference evidence="3 4" key="1">
    <citation type="journal article" date="2012" name="Nature">
        <title>Repeated polyploidization of Gossypium genomes and the evolution of spinnable cotton fibres.</title>
        <authorList>
            <person name="Paterson A.H."/>
            <person name="Wendel J.F."/>
            <person name="Gundlach H."/>
            <person name="Guo H."/>
            <person name="Jenkins J."/>
            <person name="Jin D."/>
            <person name="Llewellyn D."/>
            <person name="Showmaker K.C."/>
            <person name="Shu S."/>
            <person name="Udall J."/>
            <person name="Yoo M.J."/>
            <person name="Byers R."/>
            <person name="Chen W."/>
            <person name="Doron-Faigenboim A."/>
            <person name="Duke M.V."/>
            <person name="Gong L."/>
            <person name="Grimwood J."/>
            <person name="Grover C."/>
            <person name="Grupp K."/>
            <person name="Hu G."/>
            <person name="Lee T.H."/>
            <person name="Li J."/>
            <person name="Lin L."/>
            <person name="Liu T."/>
            <person name="Marler B.S."/>
            <person name="Page J.T."/>
            <person name="Roberts A.W."/>
            <person name="Romanel E."/>
            <person name="Sanders W.S."/>
            <person name="Szadkowski E."/>
            <person name="Tan X."/>
            <person name="Tang H."/>
            <person name="Xu C."/>
            <person name="Wang J."/>
            <person name="Wang Z."/>
            <person name="Zhang D."/>
            <person name="Zhang L."/>
            <person name="Ashrafi H."/>
            <person name="Bedon F."/>
            <person name="Bowers J.E."/>
            <person name="Brubaker C.L."/>
            <person name="Chee P.W."/>
            <person name="Das S."/>
            <person name="Gingle A.R."/>
            <person name="Haigler C.H."/>
            <person name="Harker D."/>
            <person name="Hoffmann L.V."/>
            <person name="Hovav R."/>
            <person name="Jones D.C."/>
            <person name="Lemke C."/>
            <person name="Mansoor S."/>
            <person name="ur Rahman M."/>
            <person name="Rainville L.N."/>
            <person name="Rambani A."/>
            <person name="Reddy U.K."/>
            <person name="Rong J.K."/>
            <person name="Saranga Y."/>
            <person name="Scheffler B.E."/>
            <person name="Scheffler J.A."/>
            <person name="Stelly D.M."/>
            <person name="Triplett B.A."/>
            <person name="Van Deynze A."/>
            <person name="Vaslin M.F."/>
            <person name="Waghmare V.N."/>
            <person name="Walford S.A."/>
            <person name="Wright R.J."/>
            <person name="Zaki E.A."/>
            <person name="Zhang T."/>
            <person name="Dennis E.S."/>
            <person name="Mayer K.F."/>
            <person name="Peterson D.G."/>
            <person name="Rokhsar D.S."/>
            <person name="Wang X."/>
            <person name="Schmutz J."/>
        </authorList>
    </citation>
    <scope>NUCLEOTIDE SEQUENCE [LARGE SCALE GENOMIC DNA]</scope>
</reference>
<protein>
    <recommendedName>
        <fullName evidence="5">BZIP domain-containing protein</fullName>
    </recommendedName>
</protein>
<evidence type="ECO:0008006" key="5">
    <source>
        <dbReference type="Google" id="ProtNLM"/>
    </source>
</evidence>
<keyword evidence="1" id="KW-0175">Coiled coil</keyword>
<evidence type="ECO:0000256" key="1">
    <source>
        <dbReference type="SAM" id="Coils"/>
    </source>
</evidence>
<accession>A0A0D2MKL3</accession>
<feature type="coiled-coil region" evidence="1">
    <location>
        <begin position="55"/>
        <end position="117"/>
    </location>
</feature>
<dbReference type="Gramene" id="KJB18922">
    <property type="protein sequence ID" value="KJB18922"/>
    <property type="gene ID" value="B456_003G075000"/>
</dbReference>
<feature type="region of interest" description="Disordered" evidence="2">
    <location>
        <begin position="1"/>
        <end position="49"/>
    </location>
</feature>
<evidence type="ECO:0000313" key="4">
    <source>
        <dbReference type="Proteomes" id="UP000032304"/>
    </source>
</evidence>
<dbReference type="AlphaFoldDB" id="A0A0D2MKL3"/>
<sequence length="292" mass="32130">MVKRKQQPPPEMEGTGGAEAAVEAETGIQPKRGCTKSLKTRAQMDKHNESCKRYRLKIKMRREEKEQEIPKLKDEHQKTKMELEEYKSKIGVMGNEIQQLKRKLEAQGQMLTSLEKVVEWFALQTNVQVGQVLATMGAVLRSVNELVSSGETGATYFQPSMAGFLQQTCFDQDYNIMAPAAAAGFANHNLSFVFDAPNSLGNKTGDWTDSATANYNLPEYGATNNHDNIFNNVVGAGLLPTGSSLEANPEASFMFDAANNHENDGDLLPHGHATGFQLCENPSSEAVWKSSP</sequence>
<dbReference type="EMBL" id="CM001742">
    <property type="protein sequence ID" value="KJB18922.1"/>
    <property type="molecule type" value="Genomic_DNA"/>
</dbReference>
<evidence type="ECO:0000256" key="2">
    <source>
        <dbReference type="SAM" id="MobiDB-lite"/>
    </source>
</evidence>
<proteinExistence type="predicted"/>
<dbReference type="Proteomes" id="UP000032304">
    <property type="component" value="Chromosome 3"/>
</dbReference>
<dbReference type="CDD" id="cd14686">
    <property type="entry name" value="bZIP"/>
    <property type="match status" value="1"/>
</dbReference>